<proteinExistence type="predicted"/>
<dbReference type="Proteomes" id="UP001054945">
    <property type="component" value="Unassembled WGS sequence"/>
</dbReference>
<name>A0AAV4PUR8_CAEEX</name>
<reference evidence="2 3" key="1">
    <citation type="submission" date="2021-06" db="EMBL/GenBank/DDBJ databases">
        <title>Caerostris extrusa draft genome.</title>
        <authorList>
            <person name="Kono N."/>
            <person name="Arakawa K."/>
        </authorList>
    </citation>
    <scope>NUCLEOTIDE SEQUENCE [LARGE SCALE GENOMIC DNA]</scope>
</reference>
<dbReference type="AlphaFoldDB" id="A0AAV4PUR8"/>
<organism evidence="2 3">
    <name type="scientific">Caerostris extrusa</name>
    <name type="common">Bark spider</name>
    <name type="synonym">Caerostris bankana</name>
    <dbReference type="NCBI Taxonomy" id="172846"/>
    <lineage>
        <taxon>Eukaryota</taxon>
        <taxon>Metazoa</taxon>
        <taxon>Ecdysozoa</taxon>
        <taxon>Arthropoda</taxon>
        <taxon>Chelicerata</taxon>
        <taxon>Arachnida</taxon>
        <taxon>Araneae</taxon>
        <taxon>Araneomorphae</taxon>
        <taxon>Entelegynae</taxon>
        <taxon>Araneoidea</taxon>
        <taxon>Araneidae</taxon>
        <taxon>Caerostris</taxon>
    </lineage>
</organism>
<keyword evidence="3" id="KW-1185">Reference proteome</keyword>
<gene>
    <name evidence="2" type="ORF">CEXT_662842</name>
</gene>
<evidence type="ECO:0000313" key="2">
    <source>
        <dbReference type="EMBL" id="GIX99611.1"/>
    </source>
</evidence>
<accession>A0AAV4PUR8</accession>
<evidence type="ECO:0000313" key="3">
    <source>
        <dbReference type="Proteomes" id="UP001054945"/>
    </source>
</evidence>
<sequence length="121" mass="13556">MTALQGAPMPQTRCRPNRGASISRFGDHASHNLIYSIACRSYQEFVKINKKKMGGEKMLSTSTNCQGLLEKPPRSTEADCAAVKVEKFSGIELGVPWEYQFNFSTVFSSLLFLTTERERNS</sequence>
<evidence type="ECO:0000256" key="1">
    <source>
        <dbReference type="SAM" id="MobiDB-lite"/>
    </source>
</evidence>
<feature type="region of interest" description="Disordered" evidence="1">
    <location>
        <begin position="1"/>
        <end position="20"/>
    </location>
</feature>
<comment type="caution">
    <text evidence="2">The sequence shown here is derived from an EMBL/GenBank/DDBJ whole genome shotgun (WGS) entry which is preliminary data.</text>
</comment>
<protein>
    <submittedName>
        <fullName evidence="2">Uncharacterized protein</fullName>
    </submittedName>
</protein>
<dbReference type="EMBL" id="BPLR01005071">
    <property type="protein sequence ID" value="GIX99611.1"/>
    <property type="molecule type" value="Genomic_DNA"/>
</dbReference>